<accession>A0A178LKK2</accession>
<organism evidence="1 2">
    <name type="scientific">Pseudomonas oryzihabitans</name>
    <dbReference type="NCBI Taxonomy" id="47885"/>
    <lineage>
        <taxon>Bacteria</taxon>
        <taxon>Pseudomonadati</taxon>
        <taxon>Pseudomonadota</taxon>
        <taxon>Gammaproteobacteria</taxon>
        <taxon>Pseudomonadales</taxon>
        <taxon>Pseudomonadaceae</taxon>
        <taxon>Pseudomonas</taxon>
    </lineage>
</organism>
<gene>
    <name evidence="1" type="ORF">A4V15_13450</name>
</gene>
<evidence type="ECO:0000313" key="1">
    <source>
        <dbReference type="EMBL" id="OAN31352.1"/>
    </source>
</evidence>
<dbReference type="AlphaFoldDB" id="A0A178LKK2"/>
<dbReference type="OrthoDB" id="6863386at2"/>
<dbReference type="Proteomes" id="UP000078356">
    <property type="component" value="Unassembled WGS sequence"/>
</dbReference>
<name>A0A178LKK2_9PSED</name>
<dbReference type="RefSeq" id="WP_064307200.1">
    <property type="nucleotide sequence ID" value="NZ_DAMDRT010000009.1"/>
</dbReference>
<evidence type="ECO:0000313" key="2">
    <source>
        <dbReference type="Proteomes" id="UP000078356"/>
    </source>
</evidence>
<protein>
    <submittedName>
        <fullName evidence="1">Uncharacterized protein</fullName>
    </submittedName>
</protein>
<reference evidence="1 2" key="1">
    <citation type="submission" date="2016-04" db="EMBL/GenBank/DDBJ databases">
        <title>Draft Genome Sequences of Staphylococcus capitis Strain H36, S. capitis Strain H65, S. cohnii Strain H62, S. hominis Strain H69, Mycobacterium iranicum Strain H39, Plantibacter sp. Strain H53, Pseudomonas oryzihabitans Strain H72, and Microbacterium sp. Strain H83, isolated from residential settings.</title>
        <authorList>
            <person name="Lymperopoulou D."/>
            <person name="Adams R.I."/>
            <person name="Lindow S."/>
            <person name="Coil D.A."/>
            <person name="Jospin G."/>
            <person name="Eisen J.A."/>
        </authorList>
    </citation>
    <scope>NUCLEOTIDE SEQUENCE [LARGE SCALE GENOMIC DNA]</scope>
    <source>
        <strain evidence="1 2">H72</strain>
    </source>
</reference>
<proteinExistence type="predicted"/>
<dbReference type="EMBL" id="LWCR01000005">
    <property type="protein sequence ID" value="OAN31352.1"/>
    <property type="molecule type" value="Genomic_DNA"/>
</dbReference>
<comment type="caution">
    <text evidence="1">The sequence shown here is derived from an EMBL/GenBank/DDBJ whole genome shotgun (WGS) entry which is preliminary data.</text>
</comment>
<sequence>MFYKVSVYSRPEDRGLLVWRWKKQFLGEWVESRQEFEDCDHCVHHALQDAKGQSVHLETDRCTLYRYRFESMLHQYGSCYCLSGGRSAEAVLDLIAQIEERHNVIVLRDGQPFFAHYRADLQAEGTLAPELWQGIEWRGLEGRFEYVRNRHSPWLR</sequence>